<evidence type="ECO:0000313" key="8">
    <source>
        <dbReference type="Proteomes" id="UP001498238"/>
    </source>
</evidence>
<dbReference type="SMART" id="SM00852">
    <property type="entry name" value="MoCF_biosynth"/>
    <property type="match status" value="1"/>
</dbReference>
<evidence type="ECO:0000313" key="7">
    <source>
        <dbReference type="EMBL" id="GAA0034792.1"/>
    </source>
</evidence>
<comment type="catalytic activity">
    <reaction evidence="4">
        <text>adenylyl-molybdopterin + molybdate = Mo-molybdopterin + AMP + H(+)</text>
        <dbReference type="Rhea" id="RHEA:35047"/>
        <dbReference type="ChEBI" id="CHEBI:15378"/>
        <dbReference type="ChEBI" id="CHEBI:36264"/>
        <dbReference type="ChEBI" id="CHEBI:62727"/>
        <dbReference type="ChEBI" id="CHEBI:71302"/>
        <dbReference type="ChEBI" id="CHEBI:456215"/>
        <dbReference type="EC" id="2.10.1.1"/>
    </reaction>
</comment>
<dbReference type="Proteomes" id="UP001498238">
    <property type="component" value="Unassembled WGS sequence"/>
</dbReference>
<organism evidence="7 8">
    <name type="scientific">Brevibacterium metallidurans</name>
    <dbReference type="NCBI Taxonomy" id="1482676"/>
    <lineage>
        <taxon>Bacteria</taxon>
        <taxon>Bacillati</taxon>
        <taxon>Actinomycetota</taxon>
        <taxon>Actinomycetes</taxon>
        <taxon>Micrococcales</taxon>
        <taxon>Brevibacteriaceae</taxon>
        <taxon>Brevibacterium</taxon>
    </lineage>
</organism>
<dbReference type="Gene3D" id="3.40.980.10">
    <property type="entry name" value="MoaB/Mog-like domain"/>
    <property type="match status" value="1"/>
</dbReference>
<keyword evidence="5" id="KW-0460">Magnesium</keyword>
<dbReference type="InterPro" id="IPR036688">
    <property type="entry name" value="MoeA_C_domain_IV_sf"/>
</dbReference>
<dbReference type="RefSeq" id="WP_339391760.1">
    <property type="nucleotide sequence ID" value="NZ_BAAAAF010000002.1"/>
</dbReference>
<comment type="similarity">
    <text evidence="2 5">Belongs to the MoeA family.</text>
</comment>
<keyword evidence="3 5" id="KW-0500">Molybdenum</keyword>
<dbReference type="SUPFAM" id="SSF53218">
    <property type="entry name" value="Molybdenum cofactor biosynthesis proteins"/>
    <property type="match status" value="1"/>
</dbReference>
<dbReference type="CDD" id="cd00887">
    <property type="entry name" value="MoeA"/>
    <property type="match status" value="1"/>
</dbReference>
<dbReference type="PANTHER" id="PTHR10192:SF5">
    <property type="entry name" value="GEPHYRIN"/>
    <property type="match status" value="1"/>
</dbReference>
<evidence type="ECO:0000256" key="4">
    <source>
        <dbReference type="ARBA" id="ARBA00047317"/>
    </source>
</evidence>
<keyword evidence="5" id="KW-0479">Metal-binding</keyword>
<dbReference type="Gene3D" id="3.90.105.10">
    <property type="entry name" value="Molybdopterin biosynthesis moea protein, domain 2"/>
    <property type="match status" value="1"/>
</dbReference>
<sequence length="396" mass="40619">MEPEDYSRLIARDLPVGVETVPLAEAVGRILARDVPADAPIPGFATSAMDGYAFDAQALSLARTGQPIPVAGDIPAGHPPVEIPAGCAVRVMTGAQVPGTAEAVVPVELTDAARTGAVPVDVVVTGLPEGLRSGWNIRDVGEDTALGDVVAIGGQRLNAAGVGTLAMFGITDVEVLRRPRIGLIVTGDELRGPQATGPTIPNSNLPMLAAAITAHGDIAVPATSGDDPAEFLTVLDRIVPDVDLVITTGGISAGAYEVVRAALEGESSQFLRVNQRPGGPQGYGQRAGIPLLHLPGTPSGAYLSFHLFVRSLLSGIPLGERWQRAVYTGPELAGHRRGMSLVPVTVAADGCVVPAARARLRDFAAADAILRVPGAPAVIADGDIVDILPTGPEILA</sequence>
<keyword evidence="5" id="KW-0808">Transferase</keyword>
<comment type="pathway">
    <text evidence="5">Cofactor biosynthesis; molybdopterin biosynthesis.</text>
</comment>
<evidence type="ECO:0000256" key="5">
    <source>
        <dbReference type="RuleBase" id="RU365090"/>
    </source>
</evidence>
<dbReference type="InterPro" id="IPR001453">
    <property type="entry name" value="MoaB/Mog_dom"/>
</dbReference>
<dbReference type="InterPro" id="IPR036135">
    <property type="entry name" value="MoeA_linker/N_sf"/>
</dbReference>
<evidence type="ECO:0000256" key="3">
    <source>
        <dbReference type="ARBA" id="ARBA00022505"/>
    </source>
</evidence>
<dbReference type="EC" id="2.10.1.1" evidence="5"/>
<dbReference type="Gene3D" id="2.170.190.11">
    <property type="entry name" value="Molybdopterin biosynthesis moea protein, domain 3"/>
    <property type="match status" value="1"/>
</dbReference>
<comment type="caution">
    <text evidence="7">The sequence shown here is derived from an EMBL/GenBank/DDBJ whole genome shotgun (WGS) entry which is preliminary data.</text>
</comment>
<feature type="domain" description="MoaB/Mog" evidence="6">
    <location>
        <begin position="182"/>
        <end position="315"/>
    </location>
</feature>
<reference evidence="7 8" key="1">
    <citation type="submission" date="2024-01" db="EMBL/GenBank/DDBJ databases">
        <title>Characterization of antibiotic resistant novel bacterial strains and their environmental applications.</title>
        <authorList>
            <person name="Manzoor S."/>
            <person name="Abbas S."/>
            <person name="Arshad M."/>
            <person name="Ahmed I."/>
        </authorList>
    </citation>
    <scope>NUCLEOTIDE SEQUENCE [LARGE SCALE GENOMIC DNA]</scope>
    <source>
        <strain evidence="7 8">NCCP-602</strain>
    </source>
</reference>
<dbReference type="Pfam" id="PF00994">
    <property type="entry name" value="MoCF_biosynth"/>
    <property type="match status" value="1"/>
</dbReference>
<dbReference type="Pfam" id="PF03453">
    <property type="entry name" value="MoeA_N"/>
    <property type="match status" value="1"/>
</dbReference>
<gene>
    <name evidence="7" type="ORF">NCCP602_07530</name>
</gene>
<dbReference type="InterPro" id="IPR036425">
    <property type="entry name" value="MoaB/Mog-like_dom_sf"/>
</dbReference>
<dbReference type="InterPro" id="IPR038987">
    <property type="entry name" value="MoeA-like"/>
</dbReference>
<comment type="cofactor">
    <cofactor evidence="5">
        <name>Mg(2+)</name>
        <dbReference type="ChEBI" id="CHEBI:18420"/>
    </cofactor>
</comment>
<dbReference type="PANTHER" id="PTHR10192">
    <property type="entry name" value="MOLYBDOPTERIN BIOSYNTHESIS PROTEIN"/>
    <property type="match status" value="1"/>
</dbReference>
<name>A0ABN0SK40_9MICO</name>
<evidence type="ECO:0000256" key="2">
    <source>
        <dbReference type="ARBA" id="ARBA00010763"/>
    </source>
</evidence>
<accession>A0ABN0SK40</accession>
<dbReference type="InterPro" id="IPR005110">
    <property type="entry name" value="MoeA_linker/N"/>
</dbReference>
<comment type="function">
    <text evidence="1 5">Catalyzes the insertion of molybdate into adenylated molybdopterin with the concomitant release of AMP.</text>
</comment>
<evidence type="ECO:0000256" key="1">
    <source>
        <dbReference type="ARBA" id="ARBA00002901"/>
    </source>
</evidence>
<evidence type="ECO:0000259" key="6">
    <source>
        <dbReference type="SMART" id="SM00852"/>
    </source>
</evidence>
<keyword evidence="5" id="KW-0501">Molybdenum cofactor biosynthesis</keyword>
<dbReference type="Gene3D" id="2.40.340.10">
    <property type="entry name" value="MoeA, C-terminal, domain IV"/>
    <property type="match status" value="1"/>
</dbReference>
<dbReference type="EMBL" id="BAAAAF010000002">
    <property type="protein sequence ID" value="GAA0034792.1"/>
    <property type="molecule type" value="Genomic_DNA"/>
</dbReference>
<protein>
    <recommendedName>
        <fullName evidence="5">Molybdopterin molybdenumtransferase</fullName>
        <ecNumber evidence="5">2.10.1.1</ecNumber>
    </recommendedName>
</protein>
<proteinExistence type="inferred from homology"/>
<keyword evidence="8" id="KW-1185">Reference proteome</keyword>
<dbReference type="SUPFAM" id="SSF63882">
    <property type="entry name" value="MoeA N-terminal region -like"/>
    <property type="match status" value="1"/>
</dbReference>